<dbReference type="EMBL" id="SWBP01000004">
    <property type="protein sequence ID" value="TKB96959.1"/>
    <property type="molecule type" value="Genomic_DNA"/>
</dbReference>
<proteinExistence type="predicted"/>
<name>A0A4U1BVU1_9SPHI</name>
<evidence type="ECO:0000313" key="1">
    <source>
        <dbReference type="EMBL" id="TKB96959.1"/>
    </source>
</evidence>
<dbReference type="RefSeq" id="WP_136826924.1">
    <property type="nucleotide sequence ID" value="NZ_SWBP01000004.1"/>
</dbReference>
<reference evidence="1 2" key="1">
    <citation type="submission" date="2019-04" db="EMBL/GenBank/DDBJ databases">
        <title>Pedobacter sp. AR-3-17 sp. nov., isolated from Arctic soil.</title>
        <authorList>
            <person name="Dahal R.H."/>
            <person name="Kim D.-U."/>
        </authorList>
    </citation>
    <scope>NUCLEOTIDE SEQUENCE [LARGE SCALE GENOMIC DNA]</scope>
    <source>
        <strain evidence="1 2">AR-3-17</strain>
    </source>
</reference>
<dbReference type="Proteomes" id="UP000308181">
    <property type="component" value="Unassembled WGS sequence"/>
</dbReference>
<accession>A0A4U1BVU1</accession>
<organism evidence="1 2">
    <name type="scientific">Pedobacter cryophilus</name>
    <dbReference type="NCBI Taxonomy" id="2571271"/>
    <lineage>
        <taxon>Bacteria</taxon>
        <taxon>Pseudomonadati</taxon>
        <taxon>Bacteroidota</taxon>
        <taxon>Sphingobacteriia</taxon>
        <taxon>Sphingobacteriales</taxon>
        <taxon>Sphingobacteriaceae</taxon>
        <taxon>Pedobacter</taxon>
    </lineage>
</organism>
<dbReference type="AlphaFoldDB" id="A0A4U1BVU1"/>
<protein>
    <submittedName>
        <fullName evidence="1">Uncharacterized protein</fullName>
    </submittedName>
</protein>
<keyword evidence="2" id="KW-1185">Reference proteome</keyword>
<dbReference type="OrthoDB" id="1122071at2"/>
<evidence type="ECO:0000313" key="2">
    <source>
        <dbReference type="Proteomes" id="UP000308181"/>
    </source>
</evidence>
<gene>
    <name evidence="1" type="ORF">FA046_12880</name>
</gene>
<sequence length="78" mass="8994">MSSSELKIQIINKVTSIEDQSVLEEIYKLVNMESELDSIYKLTQEEKEAIEFGLEDIKAGRVYSSEDADKMMKECLKK</sequence>
<comment type="caution">
    <text evidence="1">The sequence shown here is derived from an EMBL/GenBank/DDBJ whole genome shotgun (WGS) entry which is preliminary data.</text>
</comment>